<dbReference type="InterPro" id="IPR001940">
    <property type="entry name" value="Peptidase_S1C"/>
</dbReference>
<dbReference type="PANTHER" id="PTHR46366:SF8">
    <property type="entry name" value="PRO-APOPTOTIC SERINE PROTEASE NMA111"/>
    <property type="match status" value="1"/>
</dbReference>
<evidence type="ECO:0000256" key="2">
    <source>
        <dbReference type="ARBA" id="ARBA00022703"/>
    </source>
</evidence>
<dbReference type="InterPro" id="IPR009003">
    <property type="entry name" value="Peptidase_S1_PA"/>
</dbReference>
<gene>
    <name evidence="4" type="ORF">Amon01_000275000</name>
</gene>
<protein>
    <submittedName>
        <fullName evidence="4">Unnamed protein product</fullName>
    </submittedName>
</protein>
<dbReference type="Proteomes" id="UP001165063">
    <property type="component" value="Unassembled WGS sequence"/>
</dbReference>
<accession>A0A9W7DF30</accession>
<keyword evidence="5" id="KW-1185">Reference proteome</keyword>
<reference evidence="4" key="1">
    <citation type="submission" date="2023-04" db="EMBL/GenBank/DDBJ databases">
        <title>Ambrosiozyma monospora NBRC 1965.</title>
        <authorList>
            <person name="Ichikawa N."/>
            <person name="Sato H."/>
            <person name="Tonouchi N."/>
        </authorList>
    </citation>
    <scope>NUCLEOTIDE SEQUENCE</scope>
    <source>
        <strain evidence="4">NBRC 1965</strain>
    </source>
</reference>
<organism evidence="4 5">
    <name type="scientific">Ambrosiozyma monospora</name>
    <name type="common">Yeast</name>
    <name type="synonym">Endomycopsis monosporus</name>
    <dbReference type="NCBI Taxonomy" id="43982"/>
    <lineage>
        <taxon>Eukaryota</taxon>
        <taxon>Fungi</taxon>
        <taxon>Dikarya</taxon>
        <taxon>Ascomycota</taxon>
        <taxon>Saccharomycotina</taxon>
        <taxon>Pichiomycetes</taxon>
        <taxon>Pichiales</taxon>
        <taxon>Pichiaceae</taxon>
        <taxon>Ambrosiozyma</taxon>
    </lineage>
</organism>
<dbReference type="GO" id="GO:0006508">
    <property type="term" value="P:proteolysis"/>
    <property type="evidence" value="ECO:0007669"/>
    <property type="project" value="InterPro"/>
</dbReference>
<evidence type="ECO:0000313" key="5">
    <source>
        <dbReference type="Proteomes" id="UP001165063"/>
    </source>
</evidence>
<proteinExistence type="inferred from homology"/>
<dbReference type="GO" id="GO:0004252">
    <property type="term" value="F:serine-type endopeptidase activity"/>
    <property type="evidence" value="ECO:0007669"/>
    <property type="project" value="InterPro"/>
</dbReference>
<evidence type="ECO:0000256" key="3">
    <source>
        <dbReference type="SAM" id="MobiDB-lite"/>
    </source>
</evidence>
<dbReference type="PANTHER" id="PTHR46366">
    <property type="entry name" value="PRO-APOPTOTIC SERINE PROTEASE NMA111"/>
    <property type="match status" value="1"/>
</dbReference>
<dbReference type="OrthoDB" id="4217619at2759"/>
<keyword evidence="2" id="KW-0053">Apoptosis</keyword>
<dbReference type="PRINTS" id="PR00834">
    <property type="entry name" value="PROTEASES2C"/>
</dbReference>
<dbReference type="AlphaFoldDB" id="A0A9W7DF30"/>
<evidence type="ECO:0000256" key="1">
    <source>
        <dbReference type="ARBA" id="ARBA00010541"/>
    </source>
</evidence>
<name>A0A9W7DF30_AMBMO</name>
<dbReference type="GO" id="GO:0006915">
    <property type="term" value="P:apoptotic process"/>
    <property type="evidence" value="ECO:0007669"/>
    <property type="project" value="UniProtKB-KW"/>
</dbReference>
<dbReference type="Pfam" id="PF13365">
    <property type="entry name" value="Trypsin_2"/>
    <property type="match status" value="1"/>
</dbReference>
<dbReference type="SUPFAM" id="SSF50494">
    <property type="entry name" value="Trypsin-like serine proteases"/>
    <property type="match status" value="1"/>
</dbReference>
<evidence type="ECO:0000313" key="4">
    <source>
        <dbReference type="EMBL" id="GMG23179.1"/>
    </source>
</evidence>
<comment type="similarity">
    <text evidence="1">Belongs to the peptidase S1C family.</text>
</comment>
<feature type="compositionally biased region" description="Basic and acidic residues" evidence="3">
    <location>
        <begin position="13"/>
        <end position="28"/>
    </location>
</feature>
<dbReference type="EMBL" id="BSXU01001048">
    <property type="protein sequence ID" value="GMG23179.1"/>
    <property type="molecule type" value="Genomic_DNA"/>
</dbReference>
<sequence length="255" mass="28734">MKEHANSPINGTERFKEDRLEKSDHAQNQRDIPIFDDENIVDTTNSLKLQHFTDLQWQKTVEKVVKSVVSIHFSQVENFDTERVMCSEATGFVVDAKLGIILTNRHVVGPGPFVGYVVFDNHEEVDVKPIYRDPVHDFGFLQFNPKDIKYMKIDELELKPELAKVGCEIRVIGNDSGEKLSILSGFISRLDRNAPDYGTRSYYDFNTEYIQSAASASGGSSGSPVVNIDGYAVALQAEVPFKFIGCWNHSINVRD</sequence>
<dbReference type="Gene3D" id="2.40.10.120">
    <property type="match status" value="1"/>
</dbReference>
<comment type="caution">
    <text evidence="4">The sequence shown here is derived from an EMBL/GenBank/DDBJ whole genome shotgun (WGS) entry which is preliminary data.</text>
</comment>
<feature type="region of interest" description="Disordered" evidence="3">
    <location>
        <begin position="1"/>
        <end position="33"/>
    </location>
</feature>